<evidence type="ECO:0000256" key="1">
    <source>
        <dbReference type="SAM" id="Phobius"/>
    </source>
</evidence>
<keyword evidence="2" id="KW-1185">Reference proteome</keyword>
<dbReference type="AlphaFoldDB" id="A0A915CGT2"/>
<feature type="transmembrane region" description="Helical" evidence="1">
    <location>
        <begin position="51"/>
        <end position="72"/>
    </location>
</feature>
<keyword evidence="1" id="KW-1133">Transmembrane helix</keyword>
<evidence type="ECO:0000313" key="2">
    <source>
        <dbReference type="Proteomes" id="UP000887569"/>
    </source>
</evidence>
<reference evidence="3" key="1">
    <citation type="submission" date="2022-11" db="UniProtKB">
        <authorList>
            <consortium name="WormBaseParasite"/>
        </authorList>
    </citation>
    <scope>IDENTIFICATION</scope>
</reference>
<dbReference type="Proteomes" id="UP000887569">
    <property type="component" value="Unplaced"/>
</dbReference>
<protein>
    <submittedName>
        <fullName evidence="3">Uncharacterized protein</fullName>
    </submittedName>
</protein>
<accession>A0A915CGT2</accession>
<proteinExistence type="predicted"/>
<evidence type="ECO:0000313" key="3">
    <source>
        <dbReference type="WBParaSite" id="PgR157_g005_t01"/>
    </source>
</evidence>
<sequence>MDATSIILGAGIFYRNKRIYKEAFIGGTHELTARYQTCENIKTTRLITPVLALQFSANILLATVTYYVVFFLDYRSTEQADFFSHVFAMGCGDVGGVGGGGCGGCGAGGVWVWCGVCGGVGAGGVGGVGAGAVRWCGGAGADGVEGVGVGGVGGAGVGGAGVGGAGVGGVGDVGAGGVGVWDN</sequence>
<dbReference type="WBParaSite" id="PgR157_g005_t01">
    <property type="protein sequence ID" value="PgR157_g005_t01"/>
    <property type="gene ID" value="PgR157_g005"/>
</dbReference>
<keyword evidence="1" id="KW-0812">Transmembrane</keyword>
<keyword evidence="1" id="KW-0472">Membrane</keyword>
<name>A0A915CGT2_PARUN</name>
<organism evidence="2 3">
    <name type="scientific">Parascaris univalens</name>
    <name type="common">Nematode worm</name>
    <dbReference type="NCBI Taxonomy" id="6257"/>
    <lineage>
        <taxon>Eukaryota</taxon>
        <taxon>Metazoa</taxon>
        <taxon>Ecdysozoa</taxon>
        <taxon>Nematoda</taxon>
        <taxon>Chromadorea</taxon>
        <taxon>Rhabditida</taxon>
        <taxon>Spirurina</taxon>
        <taxon>Ascaridomorpha</taxon>
        <taxon>Ascaridoidea</taxon>
        <taxon>Ascarididae</taxon>
        <taxon>Parascaris</taxon>
    </lineage>
</organism>